<accession>A0ACA9Q5S0</accession>
<comment type="caution">
    <text evidence="1">The sequence shown here is derived from an EMBL/GenBank/DDBJ whole genome shotgun (WGS) entry which is preliminary data.</text>
</comment>
<gene>
    <name evidence="1" type="ORF">RPERSI_LOCUS12923</name>
</gene>
<proteinExistence type="predicted"/>
<evidence type="ECO:0000313" key="1">
    <source>
        <dbReference type="EMBL" id="CAG8738620.1"/>
    </source>
</evidence>
<name>A0ACA9Q5S0_9GLOM</name>
<keyword evidence="2" id="KW-1185">Reference proteome</keyword>
<reference evidence="1" key="1">
    <citation type="submission" date="2021-06" db="EMBL/GenBank/DDBJ databases">
        <authorList>
            <person name="Kallberg Y."/>
            <person name="Tangrot J."/>
            <person name="Rosling A."/>
        </authorList>
    </citation>
    <scope>NUCLEOTIDE SEQUENCE</scope>
    <source>
        <strain evidence="1">MA461A</strain>
    </source>
</reference>
<sequence>MAFLMNCKFPTLFLLITACLILITNSASLVNLYSRYHSISERGDGSSCRTHFDNYNLNKRHDNKFERRYELEERNEIEGDGFPELGERT</sequence>
<organism evidence="1 2">
    <name type="scientific">Racocetra persica</name>
    <dbReference type="NCBI Taxonomy" id="160502"/>
    <lineage>
        <taxon>Eukaryota</taxon>
        <taxon>Fungi</taxon>
        <taxon>Fungi incertae sedis</taxon>
        <taxon>Mucoromycota</taxon>
        <taxon>Glomeromycotina</taxon>
        <taxon>Glomeromycetes</taxon>
        <taxon>Diversisporales</taxon>
        <taxon>Gigasporaceae</taxon>
        <taxon>Racocetra</taxon>
    </lineage>
</organism>
<evidence type="ECO:0000313" key="2">
    <source>
        <dbReference type="Proteomes" id="UP000789920"/>
    </source>
</evidence>
<protein>
    <submittedName>
        <fullName evidence="1">32102_t:CDS:1</fullName>
    </submittedName>
</protein>
<dbReference type="Proteomes" id="UP000789920">
    <property type="component" value="Unassembled WGS sequence"/>
</dbReference>
<dbReference type="EMBL" id="CAJVQC010028111">
    <property type="protein sequence ID" value="CAG8738620.1"/>
    <property type="molecule type" value="Genomic_DNA"/>
</dbReference>